<evidence type="ECO:0008006" key="4">
    <source>
        <dbReference type="Google" id="ProtNLM"/>
    </source>
</evidence>
<evidence type="ECO:0000313" key="3">
    <source>
        <dbReference type="Proteomes" id="UP000249402"/>
    </source>
</evidence>
<dbReference type="GO" id="GO:0016102">
    <property type="term" value="P:diterpenoid biosynthetic process"/>
    <property type="evidence" value="ECO:0007669"/>
    <property type="project" value="TreeGrafter"/>
</dbReference>
<dbReference type="InterPro" id="IPR008949">
    <property type="entry name" value="Isoprenoid_synthase_dom_sf"/>
</dbReference>
<dbReference type="GO" id="GO:0010333">
    <property type="term" value="F:terpene synthase activity"/>
    <property type="evidence" value="ECO:0007669"/>
    <property type="project" value="InterPro"/>
</dbReference>
<dbReference type="OrthoDB" id="2343925at2759"/>
<dbReference type="PANTHER" id="PTHR31739:SF25">
    <property type="entry name" value="(E,E)-GERANYLLINALOOL SYNTHASE"/>
    <property type="match status" value="1"/>
</dbReference>
<dbReference type="Gene3D" id="1.50.10.20">
    <property type="match status" value="1"/>
</dbReference>
<dbReference type="SUPFAM" id="SSF48239">
    <property type="entry name" value="Terpenoid cyclases/Protein prenyltransferases"/>
    <property type="match status" value="1"/>
</dbReference>
<gene>
    <name evidence="2" type="ORF">BO80DRAFT_460918</name>
</gene>
<dbReference type="VEuPathDB" id="FungiDB:BO80DRAFT_460918"/>
<organism evidence="2 3">
    <name type="scientific">Aspergillus ibericus CBS 121593</name>
    <dbReference type="NCBI Taxonomy" id="1448316"/>
    <lineage>
        <taxon>Eukaryota</taxon>
        <taxon>Fungi</taxon>
        <taxon>Dikarya</taxon>
        <taxon>Ascomycota</taxon>
        <taxon>Pezizomycotina</taxon>
        <taxon>Eurotiomycetes</taxon>
        <taxon>Eurotiomycetidae</taxon>
        <taxon>Eurotiales</taxon>
        <taxon>Aspergillaceae</taxon>
        <taxon>Aspergillus</taxon>
        <taxon>Aspergillus subgen. Circumdati</taxon>
    </lineage>
</organism>
<dbReference type="STRING" id="1448316.A0A395HHZ1"/>
<proteinExistence type="inferred from homology"/>
<dbReference type="SUPFAM" id="SSF48576">
    <property type="entry name" value="Terpenoid synthases"/>
    <property type="match status" value="1"/>
</dbReference>
<accession>A0A395HHZ1</accession>
<dbReference type="InterPro" id="IPR050148">
    <property type="entry name" value="Terpene_synthase-like"/>
</dbReference>
<evidence type="ECO:0000256" key="1">
    <source>
        <dbReference type="ARBA" id="ARBA00006333"/>
    </source>
</evidence>
<sequence>MHPAESNMIVEAESEAQIHDSEAVLLGFDTLDCVDIFGPGAAIPCRGDLNADLPEGITPCFDFEQQPALGHQAQTTDLDLYDLMSYHSQTPMEPPTITEHVCLCFTRAVRIHEALEVDLLWINQKRCSDAVDMLQNQKRNLVNSNVLFESADIEPDVDNTAKVITTLNMLGHPIKPRRLIEVFEAATHFHVYPGERDASFSANCNALAALLRQPDVLLYSSQIVKIVTFLCDRKWRADDETKDKWIQNTSHLYSSVPYVEALVDLLALVDQHKLPGVFDPPFLSKVAVTLFQTCLRPLPDQEANGSWNKSVDETAYAILLLAEARRLCFFDNLRHPLQAAIERGLEFLASSGSNPGSCIWSDKVSYGSLSITEAYILAARKSVQSIRAERPVGLSFWSESTPARMDGRLTLFRQTPLFKSLPEWELRASLLEAMLFQPLLEHIDLAIPPRQDAHGGTYSMIIPFTWTSCNNRTRTYASASLLYEMMVLSFRTYQIDEFMEAVAGPAFKYHTEDLHHLVETVAAAVPNYSNGLEHCTDINGDHIKHSQYQDYIDKLTRCVQSILENPAFQSASSNDRKTLEQELRIYLLAHAKQVADNSQFEIELKQSKRLTSATSIYFRWVYSTSADHIAAPMCFAFLSCMIGATLTPRTTTEDCFHNTTTKYFAAAACRNLAAMCRMYNDIGSWVRDHEEGNLNSIHFPEFTGTDDGTKQAVLFDLAQYERKCLNHALERLAVEMLNDPDAEASRLGKRRMHLVRMFCDVTDLSGQIYVLRDMSSLIRHTM</sequence>
<dbReference type="PANTHER" id="PTHR31739">
    <property type="entry name" value="ENT-COPALYL DIPHOSPHATE SYNTHASE, CHLOROPLASTIC"/>
    <property type="match status" value="1"/>
</dbReference>
<evidence type="ECO:0000313" key="2">
    <source>
        <dbReference type="EMBL" id="RAL05864.1"/>
    </source>
</evidence>
<dbReference type="RefSeq" id="XP_025580191.1">
    <property type="nucleotide sequence ID" value="XM_025722420.1"/>
</dbReference>
<reference evidence="2 3" key="1">
    <citation type="submission" date="2018-02" db="EMBL/GenBank/DDBJ databases">
        <title>The genomes of Aspergillus section Nigri reveals drivers in fungal speciation.</title>
        <authorList>
            <consortium name="DOE Joint Genome Institute"/>
            <person name="Vesth T.C."/>
            <person name="Nybo J."/>
            <person name="Theobald S."/>
            <person name="Brandl J."/>
            <person name="Frisvad J.C."/>
            <person name="Nielsen K.F."/>
            <person name="Lyhne E.K."/>
            <person name="Kogle M.E."/>
            <person name="Kuo A."/>
            <person name="Riley R."/>
            <person name="Clum A."/>
            <person name="Nolan M."/>
            <person name="Lipzen A."/>
            <person name="Salamov A."/>
            <person name="Henrissat B."/>
            <person name="Wiebenga A."/>
            <person name="De vries R.P."/>
            <person name="Grigoriev I.V."/>
            <person name="Mortensen U.H."/>
            <person name="Andersen M.R."/>
            <person name="Baker S.E."/>
        </authorList>
    </citation>
    <scope>NUCLEOTIDE SEQUENCE [LARGE SCALE GENOMIC DNA]</scope>
    <source>
        <strain evidence="2 3">CBS 121593</strain>
    </source>
</reference>
<dbReference type="EMBL" id="KZ824420">
    <property type="protein sequence ID" value="RAL05864.1"/>
    <property type="molecule type" value="Genomic_DNA"/>
</dbReference>
<comment type="similarity">
    <text evidence="1">Belongs to the terpene synthase family.</text>
</comment>
<dbReference type="GeneID" id="37227285"/>
<dbReference type="GO" id="GO:0000287">
    <property type="term" value="F:magnesium ion binding"/>
    <property type="evidence" value="ECO:0007669"/>
    <property type="project" value="TreeGrafter"/>
</dbReference>
<dbReference type="Proteomes" id="UP000249402">
    <property type="component" value="Unassembled WGS sequence"/>
</dbReference>
<keyword evidence="3" id="KW-1185">Reference proteome</keyword>
<dbReference type="InterPro" id="IPR008930">
    <property type="entry name" value="Terpenoid_cyclase/PrenylTrfase"/>
</dbReference>
<dbReference type="AlphaFoldDB" id="A0A395HHZ1"/>
<protein>
    <recommendedName>
        <fullName evidence="4">Aphidicolan-16beta-ol synthase</fullName>
    </recommendedName>
</protein>
<name>A0A395HHZ1_9EURO</name>